<name>A0A828Z1K5_9LEPT</name>
<protein>
    <submittedName>
        <fullName evidence="1">Uncharacterized protein</fullName>
    </submittedName>
</protein>
<comment type="caution">
    <text evidence="1">The sequence shown here is derived from an EMBL/GenBank/DDBJ whole genome shotgun (WGS) entry which is preliminary data.</text>
</comment>
<dbReference type="Proteomes" id="UP000001338">
    <property type="component" value="Unassembled WGS sequence"/>
</dbReference>
<sequence length="37" mass="4401">MNNEKSRYKTKKLPKETVSVDPVFLLRTYQMIKTISL</sequence>
<organism evidence="1 2">
    <name type="scientific">Leptospira weilii str. 2006001853</name>
    <dbReference type="NCBI Taxonomy" id="1001589"/>
    <lineage>
        <taxon>Bacteria</taxon>
        <taxon>Pseudomonadati</taxon>
        <taxon>Spirochaetota</taxon>
        <taxon>Spirochaetia</taxon>
        <taxon>Leptospirales</taxon>
        <taxon>Leptospiraceae</taxon>
        <taxon>Leptospira</taxon>
    </lineage>
</organism>
<evidence type="ECO:0000313" key="1">
    <source>
        <dbReference type="EMBL" id="EKR64843.1"/>
    </source>
</evidence>
<gene>
    <name evidence="1" type="ORF">LEP1GSC036_0520</name>
</gene>
<dbReference type="AlphaFoldDB" id="A0A828Z1K5"/>
<reference evidence="1 2" key="1">
    <citation type="submission" date="2012-10" db="EMBL/GenBank/DDBJ databases">
        <authorList>
            <person name="Harkins D.M."/>
            <person name="Durkin A.S."/>
            <person name="Brinkac L.M."/>
            <person name="Haft D.H."/>
            <person name="Selengut J.D."/>
            <person name="Sanka R."/>
            <person name="DePew J."/>
            <person name="Purushe J."/>
            <person name="Whelen A.C."/>
            <person name="Vinetz J.M."/>
            <person name="Sutton G.G."/>
            <person name="Nierman W.C."/>
            <person name="Fouts D.E."/>
        </authorList>
    </citation>
    <scope>NUCLEOTIDE SEQUENCE [LARGE SCALE GENOMIC DNA]</scope>
    <source>
        <strain evidence="1 2">2006001853</strain>
    </source>
</reference>
<accession>A0A828Z1K5</accession>
<evidence type="ECO:0000313" key="2">
    <source>
        <dbReference type="Proteomes" id="UP000001338"/>
    </source>
</evidence>
<proteinExistence type="predicted"/>
<dbReference type="EMBL" id="AFLV02000035">
    <property type="protein sequence ID" value="EKR64843.1"/>
    <property type="molecule type" value="Genomic_DNA"/>
</dbReference>